<keyword evidence="14 20" id="KW-0342">GTP-binding</keyword>
<evidence type="ECO:0000256" key="17">
    <source>
        <dbReference type="ARBA" id="ARBA00048548"/>
    </source>
</evidence>
<evidence type="ECO:0000256" key="20">
    <source>
        <dbReference type="PIRSR" id="PIRSR606689-1"/>
    </source>
</evidence>
<comment type="similarity">
    <text evidence="4">Belongs to the small GTPase superfamily. SAR1 family.</text>
</comment>
<feature type="binding site" evidence="19">
    <location>
        <position position="104"/>
    </location>
    <ligand>
        <name>GTP</name>
        <dbReference type="ChEBI" id="CHEBI:37565"/>
    </ligand>
</feature>
<dbReference type="Proteomes" id="UP000250140">
    <property type="component" value="Unassembled WGS sequence"/>
</dbReference>
<dbReference type="GO" id="GO:0006886">
    <property type="term" value="P:intracellular protein transport"/>
    <property type="evidence" value="ECO:0007669"/>
    <property type="project" value="InterPro"/>
</dbReference>
<keyword evidence="15" id="KW-0472">Membrane</keyword>
<evidence type="ECO:0000256" key="15">
    <source>
        <dbReference type="ARBA" id="ARBA00023136"/>
    </source>
</evidence>
<accession>A0A8E2F4N3</accession>
<dbReference type="PROSITE" id="PS51422">
    <property type="entry name" value="SAR1"/>
    <property type="match status" value="1"/>
</dbReference>
<proteinExistence type="inferred from homology"/>
<feature type="binding site" evidence="18">
    <location>
        <position position="8"/>
    </location>
    <ligand>
        <name>Mg(2+)</name>
        <dbReference type="ChEBI" id="CHEBI:18420"/>
    </ligand>
</feature>
<dbReference type="PANTHER" id="PTHR45684">
    <property type="entry name" value="RE74312P"/>
    <property type="match status" value="1"/>
</dbReference>
<reference evidence="22 23" key="1">
    <citation type="journal article" date="2016" name="Nat. Commun.">
        <title>Ectomycorrhizal ecology is imprinted in the genome of the dominant symbiotic fungus Cenococcum geophilum.</title>
        <authorList>
            <consortium name="DOE Joint Genome Institute"/>
            <person name="Peter M."/>
            <person name="Kohler A."/>
            <person name="Ohm R.A."/>
            <person name="Kuo A."/>
            <person name="Krutzmann J."/>
            <person name="Morin E."/>
            <person name="Arend M."/>
            <person name="Barry K.W."/>
            <person name="Binder M."/>
            <person name="Choi C."/>
            <person name="Clum A."/>
            <person name="Copeland A."/>
            <person name="Grisel N."/>
            <person name="Haridas S."/>
            <person name="Kipfer T."/>
            <person name="LaButti K."/>
            <person name="Lindquist E."/>
            <person name="Lipzen A."/>
            <person name="Maire R."/>
            <person name="Meier B."/>
            <person name="Mihaltcheva S."/>
            <person name="Molinier V."/>
            <person name="Murat C."/>
            <person name="Poggeler S."/>
            <person name="Quandt C.A."/>
            <person name="Sperisen C."/>
            <person name="Tritt A."/>
            <person name="Tisserant E."/>
            <person name="Crous P.W."/>
            <person name="Henrissat B."/>
            <person name="Nehls U."/>
            <person name="Egli S."/>
            <person name="Spatafora J.W."/>
            <person name="Grigoriev I.V."/>
            <person name="Martin F.M."/>
        </authorList>
    </citation>
    <scope>NUCLEOTIDE SEQUENCE [LARGE SCALE GENOMIC DNA]</scope>
    <source>
        <strain evidence="22 23">CBS 207.34</strain>
    </source>
</reference>
<keyword evidence="10" id="KW-0256">Endoplasmic reticulum</keyword>
<keyword evidence="18" id="KW-0479">Metal-binding</keyword>
<comment type="catalytic activity">
    <reaction evidence="17">
        <text>GTP + H2O = GDP + phosphate + H(+)</text>
        <dbReference type="Rhea" id="RHEA:19669"/>
        <dbReference type="ChEBI" id="CHEBI:15377"/>
        <dbReference type="ChEBI" id="CHEBI:15378"/>
        <dbReference type="ChEBI" id="CHEBI:37565"/>
        <dbReference type="ChEBI" id="CHEBI:43474"/>
        <dbReference type="ChEBI" id="CHEBI:58189"/>
    </reaction>
</comment>
<evidence type="ECO:0000256" key="13">
    <source>
        <dbReference type="ARBA" id="ARBA00023034"/>
    </source>
</evidence>
<evidence type="ECO:0000313" key="22">
    <source>
        <dbReference type="EMBL" id="OCL10275.1"/>
    </source>
</evidence>
<evidence type="ECO:0000256" key="2">
    <source>
        <dbReference type="ARBA" id="ARBA00004299"/>
    </source>
</evidence>
<dbReference type="EMBL" id="KV749275">
    <property type="protein sequence ID" value="OCL10275.1"/>
    <property type="molecule type" value="Genomic_DNA"/>
</dbReference>
<evidence type="ECO:0000256" key="5">
    <source>
        <dbReference type="ARBA" id="ARBA00019961"/>
    </source>
</evidence>
<feature type="binding site" evidence="21">
    <location>
        <position position="30"/>
    </location>
    <ligand>
        <name>Mg(2+)</name>
        <dbReference type="ChEBI" id="CHEBI:18420"/>
    </ligand>
</feature>
<dbReference type="SUPFAM" id="SSF52540">
    <property type="entry name" value="P-loop containing nucleoside triphosphate hydrolases"/>
    <property type="match status" value="1"/>
</dbReference>
<keyword evidence="23" id="KW-1185">Reference proteome</keyword>
<dbReference type="GO" id="GO:0012507">
    <property type="term" value="C:ER to Golgi transport vesicle membrane"/>
    <property type="evidence" value="ECO:0007669"/>
    <property type="project" value="UniProtKB-SubCell"/>
</dbReference>
<feature type="binding site" evidence="19">
    <location>
        <position position="107"/>
    </location>
    <ligand>
        <name>GTP</name>
        <dbReference type="ChEBI" id="CHEBI:37565"/>
    </ligand>
</feature>
<dbReference type="GO" id="GO:0016192">
    <property type="term" value="P:vesicle-mediated transport"/>
    <property type="evidence" value="ECO:0007669"/>
    <property type="project" value="UniProtKB-KW"/>
</dbReference>
<feature type="binding site" evidence="19">
    <location>
        <position position="147"/>
    </location>
    <ligand>
        <name>GTP</name>
        <dbReference type="ChEBI" id="CHEBI:37565"/>
    </ligand>
</feature>
<dbReference type="Pfam" id="PF00025">
    <property type="entry name" value="Arf"/>
    <property type="match status" value="1"/>
</dbReference>
<keyword evidence="9" id="KW-0378">Hydrolase</keyword>
<dbReference type="SMART" id="SM00177">
    <property type="entry name" value="ARF"/>
    <property type="match status" value="1"/>
</dbReference>
<evidence type="ECO:0000313" key="23">
    <source>
        <dbReference type="Proteomes" id="UP000250140"/>
    </source>
</evidence>
<feature type="non-terminal residue" evidence="22">
    <location>
        <position position="160"/>
    </location>
</feature>
<dbReference type="AlphaFoldDB" id="A0A8E2F4N3"/>
<feature type="binding site" evidence="19">
    <location>
        <position position="13"/>
    </location>
    <ligand>
        <name>GTP</name>
        <dbReference type="ChEBI" id="CHEBI:37565"/>
    </ligand>
</feature>
<dbReference type="InterPro" id="IPR006689">
    <property type="entry name" value="Small_GTPase_ARF/SAR"/>
</dbReference>
<keyword evidence="12" id="KW-0653">Protein transport</keyword>
<dbReference type="OrthoDB" id="2011769at2759"/>
<evidence type="ECO:0000256" key="4">
    <source>
        <dbReference type="ARBA" id="ARBA00007507"/>
    </source>
</evidence>
<dbReference type="PROSITE" id="PS51417">
    <property type="entry name" value="ARF"/>
    <property type="match status" value="1"/>
</dbReference>
<name>A0A8E2F4N3_9PEZI</name>
<evidence type="ECO:0000256" key="11">
    <source>
        <dbReference type="ARBA" id="ARBA00022892"/>
    </source>
</evidence>
<evidence type="ECO:0000256" key="7">
    <source>
        <dbReference type="ARBA" id="ARBA00022448"/>
    </source>
</evidence>
<feature type="binding site" evidence="19">
    <location>
        <position position="9"/>
    </location>
    <ligand>
        <name>GTP</name>
        <dbReference type="ChEBI" id="CHEBI:37565"/>
    </ligand>
</feature>
<feature type="binding site" evidence="20">
    <location>
        <begin position="104"/>
        <end position="107"/>
    </location>
    <ligand>
        <name>GTP</name>
        <dbReference type="ChEBI" id="CHEBI:37565"/>
    </ligand>
</feature>
<evidence type="ECO:0000256" key="14">
    <source>
        <dbReference type="ARBA" id="ARBA00023134"/>
    </source>
</evidence>
<feature type="binding site" evidence="19">
    <location>
        <position position="105"/>
    </location>
    <ligand>
        <name>GTP</name>
        <dbReference type="ChEBI" id="CHEBI:37565"/>
    </ligand>
</feature>
<dbReference type="PRINTS" id="PR00328">
    <property type="entry name" value="SAR1GTPBP"/>
</dbReference>
<feature type="binding site" evidence="21">
    <location>
        <position position="13"/>
    </location>
    <ligand>
        <name>Mg(2+)</name>
        <dbReference type="ChEBI" id="CHEBI:18420"/>
    </ligand>
</feature>
<protein>
    <recommendedName>
        <fullName evidence="6">Small COPII coat GTPase SAR1</fullName>
    </recommendedName>
    <alternativeName>
        <fullName evidence="5">Small COPII coat GTPase sar1</fullName>
    </alternativeName>
</protein>
<evidence type="ECO:0000256" key="8">
    <source>
        <dbReference type="ARBA" id="ARBA00022741"/>
    </source>
</evidence>
<dbReference type="GO" id="GO:0005789">
    <property type="term" value="C:endoplasmic reticulum membrane"/>
    <property type="evidence" value="ECO:0007669"/>
    <property type="project" value="UniProtKB-SubCell"/>
</dbReference>
<keyword evidence="13" id="KW-0333">Golgi apparatus</keyword>
<evidence type="ECO:0000256" key="6">
    <source>
        <dbReference type="ARBA" id="ARBA00021124"/>
    </source>
</evidence>
<keyword evidence="16" id="KW-0968">Cytoplasmic vesicle</keyword>
<organism evidence="22 23">
    <name type="scientific">Glonium stellatum</name>
    <dbReference type="NCBI Taxonomy" id="574774"/>
    <lineage>
        <taxon>Eukaryota</taxon>
        <taxon>Fungi</taxon>
        <taxon>Dikarya</taxon>
        <taxon>Ascomycota</taxon>
        <taxon>Pezizomycotina</taxon>
        <taxon>Dothideomycetes</taxon>
        <taxon>Pleosporomycetidae</taxon>
        <taxon>Gloniales</taxon>
        <taxon>Gloniaceae</taxon>
        <taxon>Glonium</taxon>
    </lineage>
</organism>
<dbReference type="Gene3D" id="3.40.50.300">
    <property type="entry name" value="P-loop containing nucleotide triphosphate hydrolases"/>
    <property type="match status" value="1"/>
</dbReference>
<dbReference type="GO" id="GO:0046872">
    <property type="term" value="F:metal ion binding"/>
    <property type="evidence" value="ECO:0007669"/>
    <property type="project" value="UniProtKB-KW"/>
</dbReference>
<dbReference type="GO" id="GO:0005525">
    <property type="term" value="F:GTP binding"/>
    <property type="evidence" value="ECO:0007669"/>
    <property type="project" value="UniProtKB-KW"/>
</dbReference>
<evidence type="ECO:0000256" key="12">
    <source>
        <dbReference type="ARBA" id="ARBA00022927"/>
    </source>
</evidence>
<evidence type="ECO:0000256" key="3">
    <source>
        <dbReference type="ARBA" id="ARBA00004397"/>
    </source>
</evidence>
<keyword evidence="8 19" id="KW-0547">Nucleotide-binding</keyword>
<keyword evidence="11" id="KW-0931">ER-Golgi transport</keyword>
<comment type="subcellular location">
    <subcellularLocation>
        <location evidence="2">Cytoplasmic vesicle</location>
        <location evidence="2">COPII-coated vesicle membrane</location>
        <topology evidence="2">Peripheral membrane protein</topology>
        <orientation evidence="2">Cytoplasmic side</orientation>
    </subcellularLocation>
    <subcellularLocation>
        <location evidence="3">Endoplasmic reticulum membrane</location>
        <topology evidence="3">Peripheral membrane protein</topology>
        <orientation evidence="3">Cytoplasmic side</orientation>
    </subcellularLocation>
    <subcellularLocation>
        <location evidence="1">Golgi apparatus membrane</location>
        <topology evidence="1">Peripheral membrane protein</topology>
        <orientation evidence="1">Cytoplasmic side</orientation>
    </subcellularLocation>
</comment>
<dbReference type="InterPro" id="IPR006687">
    <property type="entry name" value="Small_GTPase_SAR1"/>
</dbReference>
<dbReference type="FunFam" id="3.40.50.300:FF:000161">
    <property type="entry name" value="Small COPII coat GTPase"/>
    <property type="match status" value="1"/>
</dbReference>
<dbReference type="SMART" id="SM00178">
    <property type="entry name" value="SAR"/>
    <property type="match status" value="1"/>
</dbReference>
<dbReference type="InterPro" id="IPR027417">
    <property type="entry name" value="P-loop_NTPase"/>
</dbReference>
<evidence type="ECO:0000256" key="21">
    <source>
        <dbReference type="PIRSR" id="PIRSR606689-2"/>
    </source>
</evidence>
<feature type="binding site" evidence="20">
    <location>
        <begin position="6"/>
        <end position="13"/>
    </location>
    <ligand>
        <name>GTP</name>
        <dbReference type="ChEBI" id="CHEBI:37565"/>
    </ligand>
</feature>
<dbReference type="GO" id="GO:0000139">
    <property type="term" value="C:Golgi membrane"/>
    <property type="evidence" value="ECO:0007669"/>
    <property type="project" value="UniProtKB-SubCell"/>
</dbReference>
<evidence type="ECO:0000256" key="16">
    <source>
        <dbReference type="ARBA" id="ARBA00023329"/>
    </source>
</evidence>
<keyword evidence="7" id="KW-0813">Transport</keyword>
<feature type="binding site" evidence="19">
    <location>
        <position position="148"/>
    </location>
    <ligand>
        <name>GTP</name>
        <dbReference type="ChEBI" id="CHEBI:37565"/>
    </ligand>
</feature>
<sequence>KLLLLGLDNAGKTTLLHMLKNDRAAIVQPTLHPTCEDLNYASCRFTVYDLGGHRQSRRLWRDVTGVVFVVDAADPERVAESRTELDMLLAKTELLSAPFLVLGNKTDVPIAMSEDELRHELGLEHTTGKGSGPMKKARPVELFMCSVVARQGYDEGIRWL</sequence>
<dbReference type="GO" id="GO:0003924">
    <property type="term" value="F:GTPase activity"/>
    <property type="evidence" value="ECO:0007669"/>
    <property type="project" value="InterPro"/>
</dbReference>
<feature type="binding site" evidence="19">
    <location>
        <position position="14"/>
    </location>
    <ligand>
        <name>GTP</name>
        <dbReference type="ChEBI" id="CHEBI:37565"/>
    </ligand>
</feature>
<feature type="binding site" evidence="20">
    <location>
        <position position="52"/>
    </location>
    <ligand>
        <name>GTP</name>
        <dbReference type="ChEBI" id="CHEBI:37565"/>
    </ligand>
</feature>
<keyword evidence="18" id="KW-0460">Magnesium</keyword>
<feature type="binding site" evidence="19">
    <location>
        <position position="12"/>
    </location>
    <ligand>
        <name>GTP</name>
        <dbReference type="ChEBI" id="CHEBI:37565"/>
    </ligand>
</feature>
<gene>
    <name evidence="22" type="ORF">AOQ84DRAFT_289579</name>
</gene>
<evidence type="ECO:0000256" key="19">
    <source>
        <dbReference type="PIRSR" id="PIRSR606687-2"/>
    </source>
</evidence>
<evidence type="ECO:0000256" key="10">
    <source>
        <dbReference type="ARBA" id="ARBA00022824"/>
    </source>
</evidence>
<evidence type="ECO:0000256" key="9">
    <source>
        <dbReference type="ARBA" id="ARBA00022801"/>
    </source>
</evidence>
<evidence type="ECO:0000256" key="18">
    <source>
        <dbReference type="PIRSR" id="PIRSR606687-1"/>
    </source>
</evidence>
<feature type="binding site" evidence="19">
    <location>
        <position position="11"/>
    </location>
    <ligand>
        <name>GTP</name>
        <dbReference type="ChEBI" id="CHEBI:37565"/>
    </ligand>
</feature>
<evidence type="ECO:0000256" key="1">
    <source>
        <dbReference type="ARBA" id="ARBA00004255"/>
    </source>
</evidence>